<feature type="domain" description="DSBA-like thioredoxin" evidence="1">
    <location>
        <begin position="40"/>
        <end position="212"/>
    </location>
</feature>
<dbReference type="GO" id="GO:0016491">
    <property type="term" value="F:oxidoreductase activity"/>
    <property type="evidence" value="ECO:0007669"/>
    <property type="project" value="InterPro"/>
</dbReference>
<dbReference type="InterPro" id="IPR036249">
    <property type="entry name" value="Thioredoxin-like_sf"/>
</dbReference>
<dbReference type="InterPro" id="IPR001853">
    <property type="entry name" value="DSBA-like_thioredoxin_dom"/>
</dbReference>
<dbReference type="PANTHER" id="PTHR13887:SF51">
    <property type="entry name" value="DSBA FAMILY PROTEIN"/>
    <property type="match status" value="1"/>
</dbReference>
<evidence type="ECO:0000313" key="2">
    <source>
        <dbReference type="EMBL" id="QLG89058.1"/>
    </source>
</evidence>
<dbReference type="SUPFAM" id="SSF52833">
    <property type="entry name" value="Thioredoxin-like"/>
    <property type="match status" value="1"/>
</dbReference>
<dbReference type="CDD" id="cd03025">
    <property type="entry name" value="DsbA_FrnE_like"/>
    <property type="match status" value="1"/>
</dbReference>
<dbReference type="KEGG" id="chiz:HQ393_12865"/>
<accession>A0A7H9BLB1</accession>
<evidence type="ECO:0000259" key="1">
    <source>
        <dbReference type="Pfam" id="PF01323"/>
    </source>
</evidence>
<proteinExistence type="predicted"/>
<gene>
    <name evidence="2" type="ORF">HQ393_12865</name>
</gene>
<name>A0A7H9BLB1_9NEIS</name>
<dbReference type="EMBL" id="CP058627">
    <property type="protein sequence ID" value="QLG89058.1"/>
    <property type="molecule type" value="Genomic_DNA"/>
</dbReference>
<protein>
    <submittedName>
        <fullName evidence="2">DsbA family protein</fullName>
    </submittedName>
</protein>
<organism evidence="2 3">
    <name type="scientific">Chitinibacter bivalviorum</name>
    <dbReference type="NCBI Taxonomy" id="2739434"/>
    <lineage>
        <taxon>Bacteria</taxon>
        <taxon>Pseudomonadati</taxon>
        <taxon>Pseudomonadota</taxon>
        <taxon>Betaproteobacteria</taxon>
        <taxon>Neisseriales</taxon>
        <taxon>Chitinibacteraceae</taxon>
        <taxon>Chitinibacter</taxon>
    </lineage>
</organism>
<dbReference type="AlphaFoldDB" id="A0A7H9BLB1"/>
<dbReference type="RefSeq" id="WP_179355559.1">
    <property type="nucleotide sequence ID" value="NZ_CP058627.1"/>
</dbReference>
<dbReference type="Proteomes" id="UP000509597">
    <property type="component" value="Chromosome"/>
</dbReference>
<reference evidence="2 3" key="1">
    <citation type="submission" date="2020-07" db="EMBL/GenBank/DDBJ databases">
        <title>Complete genome sequence of Chitinibacter sp. 2T18.</title>
        <authorList>
            <person name="Bae J.-W."/>
            <person name="Choi J.-W."/>
        </authorList>
    </citation>
    <scope>NUCLEOTIDE SEQUENCE [LARGE SCALE GENOMIC DNA]</scope>
    <source>
        <strain evidence="2 3">2T18</strain>
    </source>
</reference>
<evidence type="ECO:0000313" key="3">
    <source>
        <dbReference type="Proteomes" id="UP000509597"/>
    </source>
</evidence>
<dbReference type="Gene3D" id="3.40.30.10">
    <property type="entry name" value="Glutaredoxin"/>
    <property type="match status" value="1"/>
</dbReference>
<dbReference type="PANTHER" id="PTHR13887">
    <property type="entry name" value="GLUTATHIONE S-TRANSFERASE KAPPA"/>
    <property type="match status" value="1"/>
</dbReference>
<sequence length="261" mass="27779">MVNTNLGAKVVLQGVDAADSTSSTARHDNEARKVLLSYIFDPLCGWCYAAAPLIHAAAKLPNLSVQLHAGGMMSGANRQTVSPALRNYVMPHDQRIAQLTGQPFGEDYFNGLLLDTNAIFDSTPPTLAILAAAALGHDPLAMLGRIQTAHYAEGQRIADGTVLLALATELGIESAAFAAAMNEQASQVDAHFAKTRAVMQQEGLRGFPSLLLEIEGQRQHIDIGPFLGKPAEFVAWLELAAVAEASEEQVRAVFCTPESCA</sequence>
<dbReference type="Pfam" id="PF01323">
    <property type="entry name" value="DSBA"/>
    <property type="match status" value="1"/>
</dbReference>
<keyword evidence="3" id="KW-1185">Reference proteome</keyword>